<dbReference type="RefSeq" id="XP_002542496.1">
    <property type="nucleotide sequence ID" value="XM_002542450.1"/>
</dbReference>
<dbReference type="InterPro" id="IPR018593">
    <property type="entry name" value="tRNA-endonuc_su_Sen15"/>
</dbReference>
<dbReference type="InterPro" id="IPR042777">
    <property type="entry name" value="Sen15_fungi"/>
</dbReference>
<dbReference type="Pfam" id="PF09631">
    <property type="entry name" value="Sen15"/>
    <property type="match status" value="2"/>
</dbReference>
<dbReference type="GeneID" id="8440449"/>
<organism evidence="4 5">
    <name type="scientific">Uncinocarpus reesii (strain UAMH 1704)</name>
    <dbReference type="NCBI Taxonomy" id="336963"/>
    <lineage>
        <taxon>Eukaryota</taxon>
        <taxon>Fungi</taxon>
        <taxon>Dikarya</taxon>
        <taxon>Ascomycota</taxon>
        <taxon>Pezizomycotina</taxon>
        <taxon>Eurotiomycetes</taxon>
        <taxon>Eurotiomycetidae</taxon>
        <taxon>Onygenales</taxon>
        <taxon>Onygenaceae</taxon>
        <taxon>Uncinocarpus</taxon>
    </lineage>
</organism>
<dbReference type="GO" id="GO:0000214">
    <property type="term" value="C:tRNA-intron endonuclease complex"/>
    <property type="evidence" value="ECO:0007669"/>
    <property type="project" value="InterPro"/>
</dbReference>
<sequence>MAAPTSSPSLSALTSLISETAARPSSPTSALSLQVLHNLQHQHLWTSLQIHEPYALSSQQHTPLISGLPPQTVYTHPDEQAYILEHDIRPETIPVEKEWVIPCAQGQSWSLRKLSGLFDSLPNKTEDMPEDVATEEHSASEKVVEFVRLKKEKPWGGKRALLAMVNRGMGGDGTVVYYVMLEGNVKPRQN</sequence>
<feature type="domain" description="tRNA-splicing endonuclease subunit Sen15" evidence="3">
    <location>
        <begin position="34"/>
        <end position="126"/>
    </location>
</feature>
<dbReference type="InParanoid" id="C4JK55"/>
<name>C4JK55_UNCRE</name>
<proteinExistence type="inferred from homology"/>
<evidence type="ECO:0000256" key="1">
    <source>
        <dbReference type="ARBA" id="ARBA00006091"/>
    </source>
</evidence>
<dbReference type="eggNOG" id="ENOG502SC4F">
    <property type="taxonomic scope" value="Eukaryota"/>
</dbReference>
<evidence type="ECO:0000313" key="5">
    <source>
        <dbReference type="Proteomes" id="UP000002058"/>
    </source>
</evidence>
<evidence type="ECO:0000259" key="3">
    <source>
        <dbReference type="Pfam" id="PF09631"/>
    </source>
</evidence>
<dbReference type="EMBL" id="CH476615">
    <property type="protein sequence ID" value="EEP77163.1"/>
    <property type="molecule type" value="Genomic_DNA"/>
</dbReference>
<dbReference type="GO" id="GO:0003676">
    <property type="term" value="F:nucleic acid binding"/>
    <property type="evidence" value="ECO:0007669"/>
    <property type="project" value="InterPro"/>
</dbReference>
<dbReference type="VEuPathDB" id="FungiDB:UREG_02012"/>
<protein>
    <recommendedName>
        <fullName evidence="3">tRNA-splicing endonuclease subunit Sen15 domain-containing protein</fullName>
    </recommendedName>
</protein>
<dbReference type="PANTHER" id="PTHR28518">
    <property type="entry name" value="TRNA-SPLICING ENDONUCLEASE SUBUNIT SEN15"/>
    <property type="match status" value="1"/>
</dbReference>
<dbReference type="AlphaFoldDB" id="C4JK55"/>
<dbReference type="HOGENOM" id="CLU_083361_0_0_1"/>
<dbReference type="InterPro" id="IPR011856">
    <property type="entry name" value="tRNA_endonuc-like_dom_sf"/>
</dbReference>
<dbReference type="STRING" id="336963.C4JK55"/>
<dbReference type="GO" id="GO:0000213">
    <property type="term" value="F:tRNA-intron lyase activity"/>
    <property type="evidence" value="ECO:0007669"/>
    <property type="project" value="TreeGrafter"/>
</dbReference>
<dbReference type="SUPFAM" id="SSF53032">
    <property type="entry name" value="tRNA-intron endonuclease catalytic domain-like"/>
    <property type="match status" value="1"/>
</dbReference>
<reference evidence="5" key="1">
    <citation type="journal article" date="2009" name="Genome Res.">
        <title>Comparative genomic analyses of the human fungal pathogens Coccidioides and their relatives.</title>
        <authorList>
            <person name="Sharpton T.J."/>
            <person name="Stajich J.E."/>
            <person name="Rounsley S.D."/>
            <person name="Gardner M.J."/>
            <person name="Wortman J.R."/>
            <person name="Jordar V.S."/>
            <person name="Maiti R."/>
            <person name="Kodira C.D."/>
            <person name="Neafsey D.E."/>
            <person name="Zeng Q."/>
            <person name="Hung C.-Y."/>
            <person name="McMahan C."/>
            <person name="Muszewska A."/>
            <person name="Grynberg M."/>
            <person name="Mandel M.A."/>
            <person name="Kellner E.M."/>
            <person name="Barker B.M."/>
            <person name="Galgiani J.N."/>
            <person name="Orbach M.J."/>
            <person name="Kirkland T.N."/>
            <person name="Cole G.T."/>
            <person name="Henn M.R."/>
            <person name="Birren B.W."/>
            <person name="Taylor J.W."/>
        </authorList>
    </citation>
    <scope>NUCLEOTIDE SEQUENCE [LARGE SCALE GENOMIC DNA]</scope>
    <source>
        <strain evidence="5">UAMH 1704</strain>
    </source>
</reference>
<dbReference type="Gene3D" id="3.40.1350.10">
    <property type="match status" value="1"/>
</dbReference>
<gene>
    <name evidence="4" type="ORF">UREG_02012</name>
</gene>
<dbReference type="InterPro" id="IPR036167">
    <property type="entry name" value="tRNA_intron_Endo_cat-like_sf"/>
</dbReference>
<dbReference type="PANTHER" id="PTHR28518:SF1">
    <property type="entry name" value="TRNA-SPLICING ENDONUCLEASE SUBUNIT SEN15"/>
    <property type="match status" value="1"/>
</dbReference>
<dbReference type="OrthoDB" id="10002170at2759"/>
<dbReference type="Proteomes" id="UP000002058">
    <property type="component" value="Unassembled WGS sequence"/>
</dbReference>
<comment type="similarity">
    <text evidence="1">Belongs to the SEN15 family.</text>
</comment>
<accession>C4JK55</accession>
<feature type="domain" description="tRNA-splicing endonuclease subunit Sen15" evidence="3">
    <location>
        <begin position="147"/>
        <end position="190"/>
    </location>
</feature>
<keyword evidence="2" id="KW-0819">tRNA processing</keyword>
<evidence type="ECO:0000313" key="4">
    <source>
        <dbReference type="EMBL" id="EEP77163.1"/>
    </source>
</evidence>
<evidence type="ECO:0000256" key="2">
    <source>
        <dbReference type="ARBA" id="ARBA00022694"/>
    </source>
</evidence>
<keyword evidence="5" id="KW-1185">Reference proteome</keyword>
<dbReference type="KEGG" id="ure:UREG_02012"/>
<dbReference type="GO" id="GO:0000379">
    <property type="term" value="P:tRNA-type intron splice site recognition and cleavage"/>
    <property type="evidence" value="ECO:0007669"/>
    <property type="project" value="InterPro"/>
</dbReference>
<dbReference type="OMA" id="HPDDQIA"/>